<feature type="non-terminal residue" evidence="1">
    <location>
        <position position="1"/>
    </location>
</feature>
<sequence length="78" mass="8374">NKTGCRNTISGQPLAHLLPSELHTSAAMRSLVAFVFICMVLPKATSGQLTCYACNPLKCDEYVKQSCPSGFNNCFTGS</sequence>
<evidence type="ECO:0000313" key="2">
    <source>
        <dbReference type="Proteomes" id="UP000727407"/>
    </source>
</evidence>
<comment type="caution">
    <text evidence="1">The sequence shown here is derived from an EMBL/GenBank/DDBJ whole genome shotgun (WGS) entry which is preliminary data.</text>
</comment>
<keyword evidence="2" id="KW-1185">Reference proteome</keyword>
<name>A0A8J4X6Z6_CLAMG</name>
<feature type="non-terminal residue" evidence="1">
    <location>
        <position position="78"/>
    </location>
</feature>
<gene>
    <name evidence="1" type="ORF">DAT39_006109</name>
</gene>
<dbReference type="Proteomes" id="UP000727407">
    <property type="component" value="Unassembled WGS sequence"/>
</dbReference>
<dbReference type="EMBL" id="QNUK01000062">
    <property type="protein sequence ID" value="KAF5904184.1"/>
    <property type="molecule type" value="Genomic_DNA"/>
</dbReference>
<protein>
    <submittedName>
        <fullName evidence="1">Ly-6/neurotoxin-like protein 1 isoform X1</fullName>
    </submittedName>
</protein>
<evidence type="ECO:0000313" key="1">
    <source>
        <dbReference type="EMBL" id="KAF5904184.1"/>
    </source>
</evidence>
<dbReference type="AlphaFoldDB" id="A0A8J4X6Z6"/>
<reference evidence="1" key="1">
    <citation type="submission" date="2020-07" db="EMBL/GenBank/DDBJ databases">
        <title>Clarias magur genome sequencing, assembly and annotation.</title>
        <authorList>
            <person name="Kushwaha B."/>
            <person name="Kumar R."/>
            <person name="Das P."/>
            <person name="Joshi C.G."/>
            <person name="Kumar D."/>
            <person name="Nagpure N.S."/>
            <person name="Pandey M."/>
            <person name="Agarwal S."/>
            <person name="Srivastava S."/>
            <person name="Singh M."/>
            <person name="Sahoo L."/>
            <person name="Jayasankar P."/>
            <person name="Meher P.K."/>
            <person name="Koringa P.G."/>
            <person name="Iquebal M.A."/>
            <person name="Das S.P."/>
            <person name="Bit A."/>
            <person name="Patnaik S."/>
            <person name="Patel N."/>
            <person name="Shah T.M."/>
            <person name="Hinsu A."/>
            <person name="Jena J.K."/>
        </authorList>
    </citation>
    <scope>NUCLEOTIDE SEQUENCE</scope>
    <source>
        <strain evidence="1">CIFAMagur01</strain>
        <tissue evidence="1">Testis</tissue>
    </source>
</reference>
<accession>A0A8J4X6Z6</accession>
<organism evidence="1 2">
    <name type="scientific">Clarias magur</name>
    <name type="common">Asian catfish</name>
    <name type="synonym">Macropteronotus magur</name>
    <dbReference type="NCBI Taxonomy" id="1594786"/>
    <lineage>
        <taxon>Eukaryota</taxon>
        <taxon>Metazoa</taxon>
        <taxon>Chordata</taxon>
        <taxon>Craniata</taxon>
        <taxon>Vertebrata</taxon>
        <taxon>Euteleostomi</taxon>
        <taxon>Actinopterygii</taxon>
        <taxon>Neopterygii</taxon>
        <taxon>Teleostei</taxon>
        <taxon>Ostariophysi</taxon>
        <taxon>Siluriformes</taxon>
        <taxon>Clariidae</taxon>
        <taxon>Clarias</taxon>
    </lineage>
</organism>
<proteinExistence type="predicted"/>